<feature type="domain" description="DUF6701" evidence="2">
    <location>
        <begin position="612"/>
        <end position="1192"/>
    </location>
</feature>
<gene>
    <name evidence="3" type="ORF">IPJ48_10460</name>
</gene>
<dbReference type="Gene3D" id="2.60.120.200">
    <property type="match status" value="1"/>
</dbReference>
<dbReference type="Pfam" id="PF20419">
    <property type="entry name" value="DUF6701"/>
    <property type="match status" value="1"/>
</dbReference>
<evidence type="ECO:0000313" key="3">
    <source>
        <dbReference type="EMBL" id="MBK7423476.1"/>
    </source>
</evidence>
<dbReference type="InterPro" id="IPR046524">
    <property type="entry name" value="DUF6701"/>
</dbReference>
<reference evidence="3" key="1">
    <citation type="submission" date="2020-10" db="EMBL/GenBank/DDBJ databases">
        <title>Connecting structure to function with the recovery of over 1000 high-quality activated sludge metagenome-assembled genomes encoding full-length rRNA genes using long-read sequencing.</title>
        <authorList>
            <person name="Singleton C.M."/>
            <person name="Petriglieri F."/>
            <person name="Kristensen J.M."/>
            <person name="Kirkegaard R.H."/>
            <person name="Michaelsen T.Y."/>
            <person name="Andersen M.H."/>
            <person name="Karst S.M."/>
            <person name="Dueholm M.S."/>
            <person name="Nielsen P.H."/>
            <person name="Albertsen M."/>
        </authorList>
    </citation>
    <scope>NUCLEOTIDE SEQUENCE</scope>
    <source>
        <strain evidence="3">EsbW_18-Q3-R4-48_MAXAC.044</strain>
    </source>
</reference>
<evidence type="ECO:0000259" key="2">
    <source>
        <dbReference type="Pfam" id="PF20419"/>
    </source>
</evidence>
<dbReference type="AlphaFoldDB" id="A0A9D7FKE3"/>
<accession>A0A9D7FKE3</accession>
<feature type="signal peptide" evidence="1">
    <location>
        <begin position="1"/>
        <end position="35"/>
    </location>
</feature>
<dbReference type="Pfam" id="PF13385">
    <property type="entry name" value="Laminin_G_3"/>
    <property type="match status" value="1"/>
</dbReference>
<comment type="caution">
    <text evidence="3">The sequence shown here is derived from an EMBL/GenBank/DDBJ whole genome shotgun (WGS) entry which is preliminary data.</text>
</comment>
<feature type="chain" id="PRO_5039183195" evidence="1">
    <location>
        <begin position="36"/>
        <end position="1194"/>
    </location>
</feature>
<evidence type="ECO:0000256" key="1">
    <source>
        <dbReference type="SAM" id="SignalP"/>
    </source>
</evidence>
<name>A0A9D7FKE3_9RHOO</name>
<proteinExistence type="predicted"/>
<dbReference type="EMBL" id="JADJNC010000015">
    <property type="protein sequence ID" value="MBK7423476.1"/>
    <property type="molecule type" value="Genomic_DNA"/>
</dbReference>
<sequence length="1194" mass="121848">MRQCSRSRVNSLRSFACFCTGLLLAFLMWPLASFAQTYINASTPFNWIDASSHTKVGFHTVPVKFNTCGTTPPVLDDTISDLITIGFNFVYGATSYSQVRIETNGRLQFNNASCSAGTQSVGPPQTYTFNYPNGSMNNTMKIFGVDLDPTNLANLPNYPAAASRTSCNGFANCYVSYASIGTAPNRQFVVTWRNVPEWVSFTNTSGSFDLQIILNEDGTFVYQYGSIIHGGTGQSQIGWQLTTSDFSVLTFGAALEPSPNTAILFYKPSVPPIAEYRLDEGAWVPGAAGQVADSSASLRHGTALGLAQTLAGGKVCRGGGMPGNASAATVDAIRTGIRFSDASVNLLGQGTIAFWYKSASAWAGGPAAQLLDATLVNGTWFSLTRTAGGTLYFAATDSTGIVRSVETGAQVFAADTWVHVAVTWNFNALPAANQDALRIYINAGAPSSSLFTSSGTLATTLDYLYLGDNPSGFTAPKGSINGVAGVVDELRIYNAELNAAQIVVARDATHPCPVLFIDHFDIQHASWTGPTCAPGTVTVRACANPSCSALYSSGVVAILSSAGATTIWDAASGGTALVIGNGQSSASKNFFTAAGVASFGATGTVTPASPSTCSRSGVTVACNWTATNSGLVLTVPNSGVIVGGKPVAVSVQAVEASGPTPGAACVPVKGLAGAGLKVSATPVVPASFAGTSMSAGVTVGGPPQAANASAGAYVDLPGVLPGANNIAGLAFDANASTLLWIKHMDTGQWTLSARLDKSATALHPALSLPGSASVIVVPVGFGVAAATVTAGAGVQTDCASSPTAVCDATAGAAARLASAGDSFGNTVIAALWTSDADSELSDNPVAPSYAGAVTLAPVLVAPAGGNAGTLGTTNLPLVAGTGAVAAQQWTQSGALRINASGIYLAQNVVGQSAVLARFSPHHLETVLTTHGCGNFTYSAQPITALTVRAMDGATTSALTPNYKGSFARTVTVTDGNGSTSGTFSANVIPAASFTSGSALASPVFSFTSPTSAPLTLKLRAADAEVSSAGYAEASEEIRSGRVQLGNANGSELLNLPLDLRLQYWASAALGWQNNAQDTCTLINASDFAFAFPGAGNTLAACETAITIGGAVPNYTATLTRPGVGNSGWTDITLNLDTVASGNRCTTLGPAGSAATTVNSPWLRFNWKGSIGNPSARATFGVYKSGPIIHRREMY</sequence>
<dbReference type="SUPFAM" id="SSF49899">
    <property type="entry name" value="Concanavalin A-like lectins/glucanases"/>
    <property type="match status" value="1"/>
</dbReference>
<organism evidence="3 4">
    <name type="scientific">Candidatus Propionivibrio dominans</name>
    <dbReference type="NCBI Taxonomy" id="2954373"/>
    <lineage>
        <taxon>Bacteria</taxon>
        <taxon>Pseudomonadati</taxon>
        <taxon>Pseudomonadota</taxon>
        <taxon>Betaproteobacteria</taxon>
        <taxon>Rhodocyclales</taxon>
        <taxon>Rhodocyclaceae</taxon>
        <taxon>Propionivibrio</taxon>
    </lineage>
</organism>
<evidence type="ECO:0000313" key="4">
    <source>
        <dbReference type="Proteomes" id="UP000886602"/>
    </source>
</evidence>
<keyword evidence="1" id="KW-0732">Signal</keyword>
<dbReference type="InterPro" id="IPR013320">
    <property type="entry name" value="ConA-like_dom_sf"/>
</dbReference>
<protein>
    <submittedName>
        <fullName evidence="3">LamG domain-containing protein</fullName>
    </submittedName>
</protein>
<dbReference type="Proteomes" id="UP000886602">
    <property type="component" value="Unassembled WGS sequence"/>
</dbReference>